<dbReference type="PANTHER" id="PTHR43319:SF3">
    <property type="entry name" value="BETA-LACTAMASE-RELATED DOMAIN-CONTAINING PROTEIN"/>
    <property type="match status" value="1"/>
</dbReference>
<dbReference type="AlphaFoldDB" id="E3IU44"/>
<name>E3IU44_PSEI1</name>
<evidence type="ECO:0000313" key="3">
    <source>
        <dbReference type="Proteomes" id="UP000002484"/>
    </source>
</evidence>
<organism evidence="2 3">
    <name type="scientific">Pseudofrankia inefficax (strain DSM 45817 / CECT 9037 / DDB 130130 / EuI1c)</name>
    <name type="common">Frankia inefficax</name>
    <dbReference type="NCBI Taxonomy" id="298654"/>
    <lineage>
        <taxon>Bacteria</taxon>
        <taxon>Bacillati</taxon>
        <taxon>Actinomycetota</taxon>
        <taxon>Actinomycetes</taxon>
        <taxon>Frankiales</taxon>
        <taxon>Frankiaceae</taxon>
        <taxon>Pseudofrankia</taxon>
    </lineage>
</organism>
<dbReference type="OrthoDB" id="9809635at2"/>
<dbReference type="HOGENOM" id="CLU_035614_3_0_11"/>
<dbReference type="FunCoup" id="E3IU44">
    <property type="interactions" value="1"/>
</dbReference>
<evidence type="ECO:0000313" key="2">
    <source>
        <dbReference type="EMBL" id="ADP81237.1"/>
    </source>
</evidence>
<dbReference type="InterPro" id="IPR001466">
    <property type="entry name" value="Beta-lactam-related"/>
</dbReference>
<dbReference type="PANTHER" id="PTHR43319">
    <property type="entry name" value="BETA-LACTAMASE-RELATED"/>
    <property type="match status" value="1"/>
</dbReference>
<evidence type="ECO:0000259" key="1">
    <source>
        <dbReference type="Pfam" id="PF00144"/>
    </source>
</evidence>
<protein>
    <submittedName>
        <fullName evidence="2">Beta-lactamase</fullName>
    </submittedName>
</protein>
<sequence>MTSGDASELVRAALPECLERGEIGLQVAVWADGRLVVDEAAGLLAPDGAAPMTTGTPLPVFSVTKAITATALHLQAERGLVDYEAPVARYWPRFAVNGKDRMTVRDVLSHRSGIPQMPEGVTPELMADWDWMVDRIAGYTPAFPPGTKNGYQSLVFGWTVGEIVRRTDPRGRGFAGFVQDEIFTPLAMTDCWMGAPADELHRVPALVGVGATEVRQLGGEGPGELAKRAMPAAVAPSATVHNLPVVRGAVLPGAGAIGPAHSLVRLFALLAGGGELDGVRLLSERRVRACLAPRENPDELDTVFGGGNRIAPPIGRGGYWTAHDLFGGGPVLCHPGAGASIGWANVDTGLALVVTHNRMFGFDPRLHEVRDHPFFPILAALSTAYPESFASASGS</sequence>
<feature type="domain" description="Beta-lactamase-related" evidence="1">
    <location>
        <begin position="18"/>
        <end position="361"/>
    </location>
</feature>
<dbReference type="Proteomes" id="UP000002484">
    <property type="component" value="Chromosome"/>
</dbReference>
<dbReference type="Pfam" id="PF00144">
    <property type="entry name" value="Beta-lactamase"/>
    <property type="match status" value="1"/>
</dbReference>
<gene>
    <name evidence="2" type="ordered locus">FraEuI1c_3224</name>
</gene>
<dbReference type="Gene3D" id="3.40.710.10">
    <property type="entry name" value="DD-peptidase/beta-lactamase superfamily"/>
    <property type="match status" value="1"/>
</dbReference>
<proteinExistence type="predicted"/>
<dbReference type="eggNOG" id="COG1680">
    <property type="taxonomic scope" value="Bacteria"/>
</dbReference>
<dbReference type="STRING" id="298654.FraEuI1c_3224"/>
<dbReference type="KEGG" id="fri:FraEuI1c_3224"/>
<dbReference type="InterPro" id="IPR052907">
    <property type="entry name" value="Beta-lactamase/esterase"/>
</dbReference>
<dbReference type="InterPro" id="IPR012338">
    <property type="entry name" value="Beta-lactam/transpept-like"/>
</dbReference>
<accession>E3IU44</accession>
<dbReference type="InParanoid" id="E3IU44"/>
<dbReference type="RefSeq" id="WP_013424355.1">
    <property type="nucleotide sequence ID" value="NC_014666.1"/>
</dbReference>
<reference evidence="2 3" key="1">
    <citation type="submission" date="2010-10" db="EMBL/GenBank/DDBJ databases">
        <title>Complete sequence of Frankia sp. EuI1c.</title>
        <authorList>
            <consortium name="US DOE Joint Genome Institute"/>
            <person name="Lucas S."/>
            <person name="Copeland A."/>
            <person name="Lapidus A."/>
            <person name="Cheng J.-F."/>
            <person name="Bruce D."/>
            <person name="Goodwin L."/>
            <person name="Pitluck S."/>
            <person name="Chertkov O."/>
            <person name="Detter J.C."/>
            <person name="Han C."/>
            <person name="Tapia R."/>
            <person name="Land M."/>
            <person name="Hauser L."/>
            <person name="Jeffries C."/>
            <person name="Kyrpides N."/>
            <person name="Ivanova N."/>
            <person name="Mikhailova N."/>
            <person name="Beauchemin N."/>
            <person name="Sen A."/>
            <person name="Sur S.A."/>
            <person name="Gtari M."/>
            <person name="Wall L."/>
            <person name="Tisa L."/>
            <person name="Woyke T."/>
        </authorList>
    </citation>
    <scope>NUCLEOTIDE SEQUENCE [LARGE SCALE GENOMIC DNA]</scope>
    <source>
        <strain evidence="3">DSM 45817 / CECT 9037 / EuI1c</strain>
    </source>
</reference>
<keyword evidence="3" id="KW-1185">Reference proteome</keyword>
<dbReference type="EMBL" id="CP002299">
    <property type="protein sequence ID" value="ADP81237.1"/>
    <property type="molecule type" value="Genomic_DNA"/>
</dbReference>
<dbReference type="SUPFAM" id="SSF56601">
    <property type="entry name" value="beta-lactamase/transpeptidase-like"/>
    <property type="match status" value="1"/>
</dbReference>